<gene>
    <name evidence="1" type="ORF">SIL78_16240</name>
</gene>
<reference evidence="1" key="1">
    <citation type="submission" date="2023-11" db="EMBL/GenBank/DDBJ databases">
        <title>MicrobeMod: A computational toolkit for identifying prokaryotic methylation and restriction-modification with nanopore sequencing.</title>
        <authorList>
            <person name="Crits-Christoph A."/>
            <person name="Kang S.C."/>
            <person name="Lee H."/>
            <person name="Ostrov N."/>
        </authorList>
    </citation>
    <scope>NUCLEOTIDE SEQUENCE</scope>
    <source>
        <strain evidence="1">ATCC BAA-953</strain>
    </source>
</reference>
<organism evidence="1 2">
    <name type="scientific">Vreelandella alkaliphila</name>
    <dbReference type="NCBI Taxonomy" id="272774"/>
    <lineage>
        <taxon>Bacteria</taxon>
        <taxon>Pseudomonadati</taxon>
        <taxon>Pseudomonadota</taxon>
        <taxon>Gammaproteobacteria</taxon>
        <taxon>Oceanospirillales</taxon>
        <taxon>Halomonadaceae</taxon>
        <taxon>Vreelandella</taxon>
    </lineage>
</organism>
<protein>
    <submittedName>
        <fullName evidence="1">Uncharacterized protein</fullName>
    </submittedName>
</protein>
<evidence type="ECO:0000313" key="1">
    <source>
        <dbReference type="EMBL" id="MDX5979099.1"/>
    </source>
</evidence>
<evidence type="ECO:0000313" key="2">
    <source>
        <dbReference type="Proteomes" id="UP001276761"/>
    </source>
</evidence>
<sequence>MKTAKNSLTHLFDIADGASPDMALKAMAQPTPPGHTASTLPALY</sequence>
<name>A0AAJ2RZ02_9GAMM</name>
<accession>A0AAJ2RZ02</accession>
<proteinExistence type="predicted"/>
<dbReference type="GeneID" id="303167077"/>
<dbReference type="EMBL" id="JAWXXT010000001">
    <property type="protein sequence ID" value="MDX5979099.1"/>
    <property type="molecule type" value="Genomic_DNA"/>
</dbReference>
<dbReference type="RefSeq" id="WP_267900573.1">
    <property type="nucleotide sequence ID" value="NZ_CANKXH010000019.1"/>
</dbReference>
<dbReference type="AlphaFoldDB" id="A0AAJ2RZ02"/>
<dbReference type="Proteomes" id="UP001276761">
    <property type="component" value="Unassembled WGS sequence"/>
</dbReference>
<comment type="caution">
    <text evidence="1">The sequence shown here is derived from an EMBL/GenBank/DDBJ whole genome shotgun (WGS) entry which is preliminary data.</text>
</comment>